<keyword evidence="2" id="KW-1185">Reference proteome</keyword>
<protein>
    <submittedName>
        <fullName evidence="1">Uncharacterized protein</fullName>
    </submittedName>
</protein>
<dbReference type="AlphaFoldDB" id="A0A3P7YSC9"/>
<dbReference type="EMBL" id="UZAL01004744">
    <property type="protein sequence ID" value="VDO91020.1"/>
    <property type="molecule type" value="Genomic_DNA"/>
</dbReference>
<reference evidence="1 2" key="1">
    <citation type="submission" date="2018-11" db="EMBL/GenBank/DDBJ databases">
        <authorList>
            <consortium name="Pathogen Informatics"/>
        </authorList>
    </citation>
    <scope>NUCLEOTIDE SEQUENCE [LARGE SCALE GENOMIC DNA]</scope>
    <source>
        <strain>Denwood</strain>
        <strain evidence="2">Zambia</strain>
    </source>
</reference>
<sequence length="32" mass="3732">MEFRSLPSLSRLSFARFKLSKDSKNMRSDIAI</sequence>
<gene>
    <name evidence="1" type="ORF">SMTD_LOCUS2990</name>
</gene>
<evidence type="ECO:0000313" key="2">
    <source>
        <dbReference type="Proteomes" id="UP000269396"/>
    </source>
</evidence>
<accession>A0A3P7YSC9</accession>
<dbReference type="Proteomes" id="UP000269396">
    <property type="component" value="Unassembled WGS sequence"/>
</dbReference>
<proteinExistence type="predicted"/>
<evidence type="ECO:0000313" key="1">
    <source>
        <dbReference type="EMBL" id="VDO91020.1"/>
    </source>
</evidence>
<name>A0A3P7YSC9_9TREM</name>
<organism evidence="1 2">
    <name type="scientific">Schistosoma mattheei</name>
    <dbReference type="NCBI Taxonomy" id="31246"/>
    <lineage>
        <taxon>Eukaryota</taxon>
        <taxon>Metazoa</taxon>
        <taxon>Spiralia</taxon>
        <taxon>Lophotrochozoa</taxon>
        <taxon>Platyhelminthes</taxon>
        <taxon>Trematoda</taxon>
        <taxon>Digenea</taxon>
        <taxon>Strigeidida</taxon>
        <taxon>Schistosomatoidea</taxon>
        <taxon>Schistosomatidae</taxon>
        <taxon>Schistosoma</taxon>
    </lineage>
</organism>